<dbReference type="Proteomes" id="UP001066276">
    <property type="component" value="Chromosome 6"/>
</dbReference>
<organism evidence="2 3">
    <name type="scientific">Pleurodeles waltl</name>
    <name type="common">Iberian ribbed newt</name>
    <dbReference type="NCBI Taxonomy" id="8319"/>
    <lineage>
        <taxon>Eukaryota</taxon>
        <taxon>Metazoa</taxon>
        <taxon>Chordata</taxon>
        <taxon>Craniata</taxon>
        <taxon>Vertebrata</taxon>
        <taxon>Euteleostomi</taxon>
        <taxon>Amphibia</taxon>
        <taxon>Batrachia</taxon>
        <taxon>Caudata</taxon>
        <taxon>Salamandroidea</taxon>
        <taxon>Salamandridae</taxon>
        <taxon>Pleurodelinae</taxon>
        <taxon>Pleurodeles</taxon>
    </lineage>
</organism>
<proteinExistence type="predicted"/>
<dbReference type="AlphaFoldDB" id="A0AAV7Q4E7"/>
<sequence>MPRILHSEEGRLGEVEKREDGGGRGSVSVLRCCCVLHNKHFIDNIFTGATTFITLATSAYLHLKISVARKRESGPAILAVTGESDFLPD</sequence>
<feature type="region of interest" description="Disordered" evidence="1">
    <location>
        <begin position="1"/>
        <end position="24"/>
    </location>
</feature>
<accession>A0AAV7Q4E7</accession>
<evidence type="ECO:0000256" key="1">
    <source>
        <dbReference type="SAM" id="MobiDB-lite"/>
    </source>
</evidence>
<name>A0AAV7Q4E7_PLEWA</name>
<comment type="caution">
    <text evidence="2">The sequence shown here is derived from an EMBL/GenBank/DDBJ whole genome shotgun (WGS) entry which is preliminary data.</text>
</comment>
<gene>
    <name evidence="2" type="ORF">NDU88_001633</name>
</gene>
<feature type="compositionally biased region" description="Basic and acidic residues" evidence="1">
    <location>
        <begin position="1"/>
        <end position="22"/>
    </location>
</feature>
<evidence type="ECO:0000313" key="3">
    <source>
        <dbReference type="Proteomes" id="UP001066276"/>
    </source>
</evidence>
<protein>
    <submittedName>
        <fullName evidence="2">Uncharacterized protein</fullName>
    </submittedName>
</protein>
<dbReference type="EMBL" id="JANPWB010000010">
    <property type="protein sequence ID" value="KAJ1135188.1"/>
    <property type="molecule type" value="Genomic_DNA"/>
</dbReference>
<evidence type="ECO:0000313" key="2">
    <source>
        <dbReference type="EMBL" id="KAJ1135188.1"/>
    </source>
</evidence>
<keyword evidence="3" id="KW-1185">Reference proteome</keyword>
<reference evidence="2" key="1">
    <citation type="journal article" date="2022" name="bioRxiv">
        <title>Sequencing and chromosome-scale assembly of the giantPleurodeles waltlgenome.</title>
        <authorList>
            <person name="Brown T."/>
            <person name="Elewa A."/>
            <person name="Iarovenko S."/>
            <person name="Subramanian E."/>
            <person name="Araus A.J."/>
            <person name="Petzold A."/>
            <person name="Susuki M."/>
            <person name="Suzuki K.-i.T."/>
            <person name="Hayashi T."/>
            <person name="Toyoda A."/>
            <person name="Oliveira C."/>
            <person name="Osipova E."/>
            <person name="Leigh N.D."/>
            <person name="Simon A."/>
            <person name="Yun M.H."/>
        </authorList>
    </citation>
    <scope>NUCLEOTIDE SEQUENCE</scope>
    <source>
        <strain evidence="2">20211129_DDA</strain>
        <tissue evidence="2">Liver</tissue>
    </source>
</reference>